<dbReference type="InParanoid" id="A0A067LY17"/>
<dbReference type="GO" id="GO:0000981">
    <property type="term" value="F:DNA-binding transcription factor activity, RNA polymerase II-specific"/>
    <property type="evidence" value="ECO:0007669"/>
    <property type="project" value="InterPro"/>
</dbReference>
<feature type="compositionally biased region" description="Polar residues" evidence="6">
    <location>
        <begin position="77"/>
        <end position="89"/>
    </location>
</feature>
<gene>
    <name evidence="8" type="ORF">BOTBODRAFT_613327</name>
</gene>
<reference evidence="9" key="1">
    <citation type="journal article" date="2014" name="Proc. Natl. Acad. Sci. U.S.A.">
        <title>Extensive sampling of basidiomycete genomes demonstrates inadequacy of the white-rot/brown-rot paradigm for wood decay fungi.</title>
        <authorList>
            <person name="Riley R."/>
            <person name="Salamov A.A."/>
            <person name="Brown D.W."/>
            <person name="Nagy L.G."/>
            <person name="Floudas D."/>
            <person name="Held B.W."/>
            <person name="Levasseur A."/>
            <person name="Lombard V."/>
            <person name="Morin E."/>
            <person name="Otillar R."/>
            <person name="Lindquist E.A."/>
            <person name="Sun H."/>
            <person name="LaButti K.M."/>
            <person name="Schmutz J."/>
            <person name="Jabbour D."/>
            <person name="Luo H."/>
            <person name="Baker S.E."/>
            <person name="Pisabarro A.G."/>
            <person name="Walton J.D."/>
            <person name="Blanchette R.A."/>
            <person name="Henrissat B."/>
            <person name="Martin F."/>
            <person name="Cullen D."/>
            <person name="Hibbett D.S."/>
            <person name="Grigoriev I.V."/>
        </authorList>
    </citation>
    <scope>NUCLEOTIDE SEQUENCE [LARGE SCALE GENOMIC DNA]</scope>
    <source>
        <strain evidence="9">FD-172 SS1</strain>
    </source>
</reference>
<sequence>MQSHNANLERGRACLLCRRRKQRCDAVKPVCGPCTRSKGPINCVYCPSRRELLEQRINELESHIDQIQLTHQDRTPKCSTSGHPTWSRSKSLRSHAPSSWGHVYKPGGTLELPLITSYVNQHNSLYPAFPRRLEKWGLGDIGEHKEIPSNIRTRLISLFIQFRGRHPFEFNVARLLYSLDLPPSHPDALHPVLVNAILLNGCLYAEDGFRQYEPLFANRIRRHLQQSLAYVEGLFDSVRALALFGCYLYSKNRVVEGHYYISSAMSLAITCGLNTIKSLDLDTQPMNNMLKPAKDLVELGDRINTFWMLFSMDRIGTLFDGGVSRGPADEEISTIWPSPSEYYEDNCVLLQEHGSVRSLYDLESQSMAYIGDNPIALRAKSYALLDRASKLFAQFK</sequence>
<dbReference type="CDD" id="cd00067">
    <property type="entry name" value="GAL4"/>
    <property type="match status" value="1"/>
</dbReference>
<keyword evidence="5" id="KW-0539">Nucleus</keyword>
<accession>A0A067LY17</accession>
<dbReference type="InterPro" id="IPR036864">
    <property type="entry name" value="Zn2-C6_fun-type_DNA-bd_sf"/>
</dbReference>
<comment type="subcellular location">
    <subcellularLocation>
        <location evidence="1">Nucleus</location>
    </subcellularLocation>
</comment>
<dbReference type="EMBL" id="KL198111">
    <property type="protein sequence ID" value="KDQ07250.1"/>
    <property type="molecule type" value="Genomic_DNA"/>
</dbReference>
<dbReference type="Pfam" id="PF00172">
    <property type="entry name" value="Zn_clus"/>
    <property type="match status" value="1"/>
</dbReference>
<dbReference type="GO" id="GO:0008270">
    <property type="term" value="F:zinc ion binding"/>
    <property type="evidence" value="ECO:0007669"/>
    <property type="project" value="InterPro"/>
</dbReference>
<evidence type="ECO:0000256" key="4">
    <source>
        <dbReference type="ARBA" id="ARBA00023163"/>
    </source>
</evidence>
<dbReference type="PANTHER" id="PTHR47338:SF29">
    <property type="entry name" value="ZN(2)-C6 FUNGAL-TYPE DOMAIN-CONTAINING PROTEIN"/>
    <property type="match status" value="1"/>
</dbReference>
<name>A0A067LY17_BOTB1</name>
<dbReference type="Proteomes" id="UP000027195">
    <property type="component" value="Unassembled WGS sequence"/>
</dbReference>
<keyword evidence="2" id="KW-0479">Metal-binding</keyword>
<dbReference type="PROSITE" id="PS50048">
    <property type="entry name" value="ZN2_CY6_FUNGAL_2"/>
    <property type="match status" value="1"/>
</dbReference>
<dbReference type="GO" id="GO:0006351">
    <property type="term" value="P:DNA-templated transcription"/>
    <property type="evidence" value="ECO:0007669"/>
    <property type="project" value="InterPro"/>
</dbReference>
<keyword evidence="9" id="KW-1185">Reference proteome</keyword>
<dbReference type="STRING" id="930990.A0A067LY17"/>
<dbReference type="InterPro" id="IPR001138">
    <property type="entry name" value="Zn2Cys6_DnaBD"/>
</dbReference>
<feature type="region of interest" description="Disordered" evidence="6">
    <location>
        <begin position="72"/>
        <end position="92"/>
    </location>
</feature>
<dbReference type="Pfam" id="PF04082">
    <property type="entry name" value="Fungal_trans"/>
    <property type="match status" value="1"/>
</dbReference>
<dbReference type="InterPro" id="IPR007219">
    <property type="entry name" value="XnlR_reg_dom"/>
</dbReference>
<evidence type="ECO:0000313" key="8">
    <source>
        <dbReference type="EMBL" id="KDQ07250.1"/>
    </source>
</evidence>
<dbReference type="AlphaFoldDB" id="A0A067LY17"/>
<dbReference type="GO" id="GO:0003677">
    <property type="term" value="F:DNA binding"/>
    <property type="evidence" value="ECO:0007669"/>
    <property type="project" value="InterPro"/>
</dbReference>
<dbReference type="PROSITE" id="PS00463">
    <property type="entry name" value="ZN2_CY6_FUNGAL_1"/>
    <property type="match status" value="1"/>
</dbReference>
<evidence type="ECO:0000256" key="3">
    <source>
        <dbReference type="ARBA" id="ARBA00023015"/>
    </source>
</evidence>
<dbReference type="Gene3D" id="4.10.240.10">
    <property type="entry name" value="Zn(2)-C6 fungal-type DNA-binding domain"/>
    <property type="match status" value="1"/>
</dbReference>
<dbReference type="SMART" id="SM00066">
    <property type="entry name" value="GAL4"/>
    <property type="match status" value="1"/>
</dbReference>
<evidence type="ECO:0000256" key="2">
    <source>
        <dbReference type="ARBA" id="ARBA00022723"/>
    </source>
</evidence>
<dbReference type="SUPFAM" id="SSF57701">
    <property type="entry name" value="Zn2/Cys6 DNA-binding domain"/>
    <property type="match status" value="1"/>
</dbReference>
<dbReference type="OrthoDB" id="2309723at2759"/>
<feature type="domain" description="Zn(2)-C6 fungal-type" evidence="7">
    <location>
        <begin position="13"/>
        <end position="45"/>
    </location>
</feature>
<evidence type="ECO:0000313" key="9">
    <source>
        <dbReference type="Proteomes" id="UP000027195"/>
    </source>
</evidence>
<evidence type="ECO:0000256" key="1">
    <source>
        <dbReference type="ARBA" id="ARBA00004123"/>
    </source>
</evidence>
<dbReference type="GO" id="GO:0005634">
    <property type="term" value="C:nucleus"/>
    <property type="evidence" value="ECO:0007669"/>
    <property type="project" value="UniProtKB-SubCell"/>
</dbReference>
<evidence type="ECO:0000259" key="7">
    <source>
        <dbReference type="PROSITE" id="PS50048"/>
    </source>
</evidence>
<keyword evidence="3" id="KW-0805">Transcription regulation</keyword>
<organism evidence="8 9">
    <name type="scientific">Botryobasidium botryosum (strain FD-172 SS1)</name>
    <dbReference type="NCBI Taxonomy" id="930990"/>
    <lineage>
        <taxon>Eukaryota</taxon>
        <taxon>Fungi</taxon>
        <taxon>Dikarya</taxon>
        <taxon>Basidiomycota</taxon>
        <taxon>Agaricomycotina</taxon>
        <taxon>Agaricomycetes</taxon>
        <taxon>Cantharellales</taxon>
        <taxon>Botryobasidiaceae</taxon>
        <taxon>Botryobasidium</taxon>
    </lineage>
</organism>
<keyword evidence="4" id="KW-0804">Transcription</keyword>
<dbReference type="CDD" id="cd12148">
    <property type="entry name" value="fungal_TF_MHR"/>
    <property type="match status" value="1"/>
</dbReference>
<protein>
    <recommendedName>
        <fullName evidence="7">Zn(2)-C6 fungal-type domain-containing protein</fullName>
    </recommendedName>
</protein>
<dbReference type="HOGENOM" id="CLU_022337_2_1_1"/>
<proteinExistence type="predicted"/>
<evidence type="ECO:0000256" key="5">
    <source>
        <dbReference type="ARBA" id="ARBA00023242"/>
    </source>
</evidence>
<dbReference type="InterPro" id="IPR050815">
    <property type="entry name" value="TF_fung"/>
</dbReference>
<dbReference type="PANTHER" id="PTHR47338">
    <property type="entry name" value="ZN(II)2CYS6 TRANSCRIPTION FACTOR (EUROFUNG)-RELATED"/>
    <property type="match status" value="1"/>
</dbReference>
<evidence type="ECO:0000256" key="6">
    <source>
        <dbReference type="SAM" id="MobiDB-lite"/>
    </source>
</evidence>